<feature type="transmembrane region" description="Helical" evidence="2">
    <location>
        <begin position="267"/>
        <end position="288"/>
    </location>
</feature>
<keyword evidence="2" id="KW-0812">Transmembrane</keyword>
<proteinExistence type="predicted"/>
<evidence type="ECO:0000313" key="3">
    <source>
        <dbReference type="EMBL" id="GMH74202.1"/>
    </source>
</evidence>
<reference evidence="4" key="1">
    <citation type="journal article" date="2023" name="Commun. Biol.">
        <title>Genome analysis of Parmales, the sister group of diatoms, reveals the evolutionary specialization of diatoms from phago-mixotrophs to photoautotrophs.</title>
        <authorList>
            <person name="Ban H."/>
            <person name="Sato S."/>
            <person name="Yoshikawa S."/>
            <person name="Yamada K."/>
            <person name="Nakamura Y."/>
            <person name="Ichinomiya M."/>
            <person name="Sato N."/>
            <person name="Blanc-Mathieu R."/>
            <person name="Endo H."/>
            <person name="Kuwata A."/>
            <person name="Ogata H."/>
        </authorList>
    </citation>
    <scope>NUCLEOTIDE SEQUENCE [LARGE SCALE GENOMIC DNA]</scope>
</reference>
<keyword evidence="2" id="KW-0472">Membrane</keyword>
<dbReference type="AlphaFoldDB" id="A0A9W7AL03"/>
<evidence type="ECO:0000256" key="1">
    <source>
        <dbReference type="SAM" id="MobiDB-lite"/>
    </source>
</evidence>
<name>A0A9W7AL03_9STRA</name>
<organism evidence="3 4">
    <name type="scientific">Triparma laevis f. inornata</name>
    <dbReference type="NCBI Taxonomy" id="1714386"/>
    <lineage>
        <taxon>Eukaryota</taxon>
        <taxon>Sar</taxon>
        <taxon>Stramenopiles</taxon>
        <taxon>Ochrophyta</taxon>
        <taxon>Bolidophyceae</taxon>
        <taxon>Parmales</taxon>
        <taxon>Triparmaceae</taxon>
        <taxon>Triparma</taxon>
    </lineage>
</organism>
<accession>A0A9W7AL03</accession>
<feature type="transmembrane region" description="Helical" evidence="2">
    <location>
        <begin position="51"/>
        <end position="69"/>
    </location>
</feature>
<comment type="caution">
    <text evidence="3">The sequence shown here is derived from an EMBL/GenBank/DDBJ whole genome shotgun (WGS) entry which is preliminary data.</text>
</comment>
<evidence type="ECO:0000313" key="4">
    <source>
        <dbReference type="Proteomes" id="UP001162640"/>
    </source>
</evidence>
<sequence length="292" mass="32246">MGITDPQPMIDGTPAVPLGSPGITTTPSPPSSSSSVINYLKSFIPANKGDLSNTLSFLTMLLGILLHSQSPSTPFLKYLLSFGLFSFAGGITNWLAVKMLFDRIPFLYGSGVIPRQFVEIRETVKNTILKTFFDEEYLETYVNERAKGMLGELNLGGRIKEGLEKPEFDERLVKKMTEMSEKPEGMLIQTMAQMFGGVPLLVPVIKPLIVGFADEFAGSLTDNFDISEFVSIPKIRKEIDTLMTEKLLLLTPEKVKGLMEEVIREHLSWLIIWGNVFGGLLGIVSQLMGYGA</sequence>
<feature type="transmembrane region" description="Helical" evidence="2">
    <location>
        <begin position="75"/>
        <end position="97"/>
    </location>
</feature>
<dbReference type="EMBL" id="BLQM01000193">
    <property type="protein sequence ID" value="GMH74202.1"/>
    <property type="molecule type" value="Genomic_DNA"/>
</dbReference>
<protein>
    <recommendedName>
        <fullName evidence="5">DUF445 domain-containing protein</fullName>
    </recommendedName>
</protein>
<dbReference type="Proteomes" id="UP001162640">
    <property type="component" value="Unassembled WGS sequence"/>
</dbReference>
<dbReference type="PANTHER" id="PTHR38568:SF2">
    <property type="entry name" value="DUF445 DOMAIN-CONTAINING PROTEIN"/>
    <property type="match status" value="1"/>
</dbReference>
<keyword evidence="2" id="KW-1133">Transmembrane helix</keyword>
<feature type="region of interest" description="Disordered" evidence="1">
    <location>
        <begin position="1"/>
        <end position="33"/>
    </location>
</feature>
<evidence type="ECO:0008006" key="5">
    <source>
        <dbReference type="Google" id="ProtNLM"/>
    </source>
</evidence>
<dbReference type="PANTHER" id="PTHR38568">
    <property type="entry name" value="DUF445 DOMAIN-CONTAINING PROTEIN-RELATED"/>
    <property type="match status" value="1"/>
</dbReference>
<evidence type="ECO:0000256" key="2">
    <source>
        <dbReference type="SAM" id="Phobius"/>
    </source>
</evidence>
<gene>
    <name evidence="3" type="ORF">TL16_g06401</name>
</gene>